<dbReference type="InterPro" id="IPR002881">
    <property type="entry name" value="DUF58"/>
</dbReference>
<dbReference type="EMBL" id="QLLL01000007">
    <property type="protein sequence ID" value="RAJ01671.1"/>
    <property type="molecule type" value="Genomic_DNA"/>
</dbReference>
<dbReference type="Proteomes" id="UP000249547">
    <property type="component" value="Unassembled WGS sequence"/>
</dbReference>
<dbReference type="Pfam" id="PF01882">
    <property type="entry name" value="DUF58"/>
    <property type="match status" value="1"/>
</dbReference>
<reference evidence="3 4" key="1">
    <citation type="submission" date="2018-06" db="EMBL/GenBank/DDBJ databases">
        <title>Genomic Encyclopedia of Archaeal and Bacterial Type Strains, Phase II (KMG-II): from individual species to whole genera.</title>
        <authorList>
            <person name="Goeker M."/>
        </authorList>
    </citation>
    <scope>NUCLEOTIDE SEQUENCE [LARGE SCALE GENOMIC DNA]</scope>
    <source>
        <strain evidence="3 4">DSM 23857</strain>
    </source>
</reference>
<feature type="transmembrane region" description="Helical" evidence="1">
    <location>
        <begin position="32"/>
        <end position="51"/>
    </location>
</feature>
<proteinExistence type="predicted"/>
<dbReference type="AlphaFoldDB" id="A0A327QBK5"/>
<evidence type="ECO:0000313" key="3">
    <source>
        <dbReference type="EMBL" id="RAJ01671.1"/>
    </source>
</evidence>
<organism evidence="3 4">
    <name type="scientific">Chitinophaga skermanii</name>
    <dbReference type="NCBI Taxonomy" id="331697"/>
    <lineage>
        <taxon>Bacteria</taxon>
        <taxon>Pseudomonadati</taxon>
        <taxon>Bacteroidota</taxon>
        <taxon>Chitinophagia</taxon>
        <taxon>Chitinophagales</taxon>
        <taxon>Chitinophagaceae</taxon>
        <taxon>Chitinophaga</taxon>
    </lineage>
</organism>
<dbReference type="PANTHER" id="PTHR33608">
    <property type="entry name" value="BLL2464 PROTEIN"/>
    <property type="match status" value="1"/>
</dbReference>
<feature type="domain" description="DUF58" evidence="2">
    <location>
        <begin position="197"/>
        <end position="361"/>
    </location>
</feature>
<feature type="transmembrane region" description="Helical" evidence="1">
    <location>
        <begin position="6"/>
        <end position="25"/>
    </location>
</feature>
<keyword evidence="1" id="KW-1133">Transmembrane helix</keyword>
<evidence type="ECO:0000313" key="4">
    <source>
        <dbReference type="Proteomes" id="UP000249547"/>
    </source>
</evidence>
<gene>
    <name evidence="3" type="ORF">LX64_03889</name>
</gene>
<keyword evidence="4" id="KW-1185">Reference proteome</keyword>
<protein>
    <submittedName>
        <fullName evidence="3">Uncharacterized protein (DUF58 family)</fullName>
    </submittedName>
</protein>
<name>A0A327QBK5_9BACT</name>
<evidence type="ECO:0000259" key="2">
    <source>
        <dbReference type="Pfam" id="PF01882"/>
    </source>
</evidence>
<evidence type="ECO:0000256" key="1">
    <source>
        <dbReference type="SAM" id="Phobius"/>
    </source>
</evidence>
<dbReference type="InterPro" id="IPR036465">
    <property type="entry name" value="vWFA_dom_sf"/>
</dbReference>
<keyword evidence="1" id="KW-0812">Transmembrane</keyword>
<accession>A0A327QBK5</accession>
<dbReference type="PANTHER" id="PTHR33608:SF3">
    <property type="entry name" value="SLR2013 PROTEIN"/>
    <property type="match status" value="1"/>
</dbReference>
<dbReference type="SUPFAM" id="SSF53300">
    <property type="entry name" value="vWA-like"/>
    <property type="match status" value="1"/>
</dbReference>
<keyword evidence="1" id="KW-0472">Membrane</keyword>
<comment type="caution">
    <text evidence="3">The sequence shown here is derived from an EMBL/GenBank/DDBJ whole genome shotgun (WGS) entry which is preliminary data.</text>
</comment>
<sequence length="435" mass="49691">MGQNLYLALGVNVFLFVLGFFLPPLFLVAKGVFVMVMIALLLDFIILYLPGEAVTATRIVSDRLSNGDENEIVIDISNKYSFPTQVEIIDELPVQFQLRTFSKKDQLPANEGTQVHYSLRPTERGEYKFGQVNVFVKSMLNVIRRRFTTGEAQAVKVYPSFLQLRNYQLNAVNNKVSDLGMHKRRLIGHSMEFDHIKEYTQGDDVRTLNWKATARRGNLMVNSFMEEKSQQIYCVIDKGRTMKMPFEGLTLLDYAVNATLVFSSVALNKGDKAGLVTFADQSVDVLAASNKKIQLNNILEKLYAQTTHWMEADYERLAVQLRNAVSQRSLVILFTNFESNASLQRQMPYLRTLAKYHLLLVVFFENTELKKLSEERASDLEGIYTQVIAQKFADDKKLIARELAQYGIMSLLTTPQNLTVNVINRYLDLKSRNMV</sequence>